<name>A0A6A4J0T3_APOLU</name>
<organism evidence="2 3">
    <name type="scientific">Apolygus lucorum</name>
    <name type="common">Small green plant bug</name>
    <name type="synonym">Lygocoris lucorum</name>
    <dbReference type="NCBI Taxonomy" id="248454"/>
    <lineage>
        <taxon>Eukaryota</taxon>
        <taxon>Metazoa</taxon>
        <taxon>Ecdysozoa</taxon>
        <taxon>Arthropoda</taxon>
        <taxon>Hexapoda</taxon>
        <taxon>Insecta</taxon>
        <taxon>Pterygota</taxon>
        <taxon>Neoptera</taxon>
        <taxon>Paraneoptera</taxon>
        <taxon>Hemiptera</taxon>
        <taxon>Heteroptera</taxon>
        <taxon>Panheteroptera</taxon>
        <taxon>Cimicomorpha</taxon>
        <taxon>Miridae</taxon>
        <taxon>Mirini</taxon>
        <taxon>Apolygus</taxon>
    </lineage>
</organism>
<feature type="compositionally biased region" description="Basic residues" evidence="1">
    <location>
        <begin position="8"/>
        <end position="21"/>
    </location>
</feature>
<feature type="compositionally biased region" description="Basic and acidic residues" evidence="1">
    <location>
        <begin position="296"/>
        <end position="306"/>
    </location>
</feature>
<dbReference type="AlphaFoldDB" id="A0A6A4J0T3"/>
<comment type="caution">
    <text evidence="2">The sequence shown here is derived from an EMBL/GenBank/DDBJ whole genome shotgun (WGS) entry which is preliminary data.</text>
</comment>
<feature type="region of interest" description="Disordered" evidence="1">
    <location>
        <begin position="218"/>
        <end position="306"/>
    </location>
</feature>
<evidence type="ECO:0000313" key="2">
    <source>
        <dbReference type="EMBL" id="KAF6202423.1"/>
    </source>
</evidence>
<evidence type="ECO:0000313" key="3">
    <source>
        <dbReference type="Proteomes" id="UP000466442"/>
    </source>
</evidence>
<feature type="compositionally biased region" description="Acidic residues" evidence="1">
    <location>
        <begin position="258"/>
        <end position="270"/>
    </location>
</feature>
<evidence type="ECO:0000256" key="1">
    <source>
        <dbReference type="SAM" id="MobiDB-lite"/>
    </source>
</evidence>
<accession>A0A6A4J0T3</accession>
<dbReference type="EMBL" id="WIXP02000012">
    <property type="protein sequence ID" value="KAF6202423.1"/>
    <property type="molecule type" value="Genomic_DNA"/>
</dbReference>
<feature type="region of interest" description="Disordered" evidence="1">
    <location>
        <begin position="173"/>
        <end position="200"/>
    </location>
</feature>
<dbReference type="Proteomes" id="UP000466442">
    <property type="component" value="Linkage Group LG12"/>
</dbReference>
<reference evidence="2" key="1">
    <citation type="journal article" date="2021" name="Mol. Ecol. Resour.">
        <title>Apolygus lucorum genome provides insights into omnivorousness and mesophyll feeding.</title>
        <authorList>
            <person name="Liu Y."/>
            <person name="Liu H."/>
            <person name="Wang H."/>
            <person name="Huang T."/>
            <person name="Liu B."/>
            <person name="Yang B."/>
            <person name="Yin L."/>
            <person name="Li B."/>
            <person name="Zhang Y."/>
            <person name="Zhang S."/>
            <person name="Jiang F."/>
            <person name="Zhang X."/>
            <person name="Ren Y."/>
            <person name="Wang B."/>
            <person name="Wang S."/>
            <person name="Lu Y."/>
            <person name="Wu K."/>
            <person name="Fan W."/>
            <person name="Wang G."/>
        </authorList>
    </citation>
    <scope>NUCLEOTIDE SEQUENCE</scope>
    <source>
        <strain evidence="2">12Hb</strain>
    </source>
</reference>
<keyword evidence="3" id="KW-1185">Reference proteome</keyword>
<gene>
    <name evidence="2" type="ORF">GE061_004822</name>
</gene>
<sequence length="346" mass="38773">MAKAPSKSSRKPLRRSGRIRARNAMIDTMNLVSDEGRNTDRVEQDLPISRRGIKREIVEEGSVINTVNESREDQSNSNFMEFVQEGKSDDDSDASVIPTAKLQRSTEYRANSSFSGPNGFYHSGRADGPLLKLRNPPLQSFPLPTISEMLAVPAGDPTLEQQPIDLEKCNHRKHLRRSPSGNWSQDGSRPPSECGYRSEGIEMSNVPAKRFQRNCGGRFRNMNLAGTPLQRYTTLTTKKKQPSRRNNERNSRTNGSESDSEYESEGDDELSGTSYNHESDHSSGNRQTARKSKLSSKKEKIHDKVRPSCRAKPVCKTCGGVGHRNIIDDRTKVTISRALFRYGLSD</sequence>
<protein>
    <submittedName>
        <fullName evidence="2">Uncharacterized protein</fullName>
    </submittedName>
</protein>
<proteinExistence type="predicted"/>
<feature type="region of interest" description="Disordered" evidence="1">
    <location>
        <begin position="1"/>
        <end position="22"/>
    </location>
</feature>